<feature type="domain" description="Glycosyl hydrolase family 13 catalytic" evidence="1">
    <location>
        <begin position="5"/>
        <end position="434"/>
    </location>
</feature>
<dbReference type="Proteomes" id="UP001056937">
    <property type="component" value="Chromosome 1"/>
</dbReference>
<dbReference type="Pfam" id="PF00128">
    <property type="entry name" value="Alpha-amylase"/>
    <property type="match status" value="1"/>
</dbReference>
<dbReference type="Gene3D" id="3.20.20.80">
    <property type="entry name" value="Glycosidases"/>
    <property type="match status" value="3"/>
</dbReference>
<evidence type="ECO:0000313" key="3">
    <source>
        <dbReference type="Proteomes" id="UP001056937"/>
    </source>
</evidence>
<evidence type="ECO:0000259" key="1">
    <source>
        <dbReference type="SMART" id="SM00642"/>
    </source>
</evidence>
<dbReference type="RefSeq" id="WP_252165492.1">
    <property type="nucleotide sequence ID" value="NZ_CP084930.1"/>
</dbReference>
<protein>
    <submittedName>
        <fullName evidence="2">Malto-oligosyltrehalose synthase</fullName>
    </submittedName>
</protein>
<dbReference type="InterPro" id="IPR017853">
    <property type="entry name" value="GH"/>
</dbReference>
<organism evidence="2 3">
    <name type="scientific">Sphingomonas morindae</name>
    <dbReference type="NCBI Taxonomy" id="1541170"/>
    <lineage>
        <taxon>Bacteria</taxon>
        <taxon>Pseudomonadati</taxon>
        <taxon>Pseudomonadota</taxon>
        <taxon>Alphaproteobacteria</taxon>
        <taxon>Sphingomonadales</taxon>
        <taxon>Sphingomonadaceae</taxon>
        <taxon>Sphingomonas</taxon>
    </lineage>
</organism>
<proteinExistence type="predicted"/>
<dbReference type="PANTHER" id="PTHR10357">
    <property type="entry name" value="ALPHA-AMYLASE FAMILY MEMBER"/>
    <property type="match status" value="1"/>
</dbReference>
<dbReference type="CDD" id="cd11336">
    <property type="entry name" value="AmyAc_MTSase"/>
    <property type="match status" value="1"/>
</dbReference>
<dbReference type="InterPro" id="IPR006047">
    <property type="entry name" value="GH13_cat_dom"/>
</dbReference>
<dbReference type="EMBL" id="CP084930">
    <property type="protein sequence ID" value="USI71680.1"/>
    <property type="molecule type" value="Genomic_DNA"/>
</dbReference>
<gene>
    <name evidence="2" type="primary">treY</name>
    <name evidence="2" type="ORF">LHA26_10095</name>
</gene>
<dbReference type="InterPro" id="IPR013797">
    <property type="entry name" value="Maltooligo_trehalose_synth_4"/>
</dbReference>
<dbReference type="Gene3D" id="1.10.10.470">
    <property type="entry name" value="Maltooligosyl trehalose synthase, domain 4"/>
    <property type="match status" value="1"/>
</dbReference>
<dbReference type="SMART" id="SM00642">
    <property type="entry name" value="Aamy"/>
    <property type="match status" value="1"/>
</dbReference>
<evidence type="ECO:0000313" key="2">
    <source>
        <dbReference type="EMBL" id="USI71680.1"/>
    </source>
</evidence>
<sequence length="825" mass="89740">MTPRATYRVQFHKDFPFEAALPLVDYWADLGISHVYSSPIATARAGSNHGYDVVDPGVINPELGGEAGFRALAAALKARGIGIILDIVPNHVAVGAGDNDWWLDVLEKGEASEFAGFFDIDWHPGDPALDGKLLAPFLGAPYAEALASGDVVVRKLGERIAVVAYDTHVFPLRLEDQAALADADLGAITGAALHALCERQHWRLAWWRTAGDVINWRRFFDVSELAGIRVEEERVFDAVHRLPLKLYAQGLIDGVRVDHVDGLADPAGYCVKLRAKLEAAGEWRPADAAPGPAYLVVEKILGEGEQLDPAWRTDGTSGYDFMNAVAALLHDPRSADAFGALWHELSGRPADFASEELAARREILERNFAGQLDSVARALRRVALSDPSLIDLTYAALRRASADLICGFPVYRTYGTGDAAPESDAPLRARAVARGQEIAGVADEDLVQRIADWLAGEGPGDLDRRREAVRRFQQLSAPIAAKAVEDTAFYRYGRLLSRNNVGFDPDRFGTGAGAFCRVIAERAAAHPHAMLATATHDHKRGEDVYARLAVLSERPERWAGFARRWAGLAPTEISRGDADILHQLLIGAWPLALAADDADGLAAFAERMSAWQLKALREAKLRTSWTVPDTDYEAACDAYLQGLLKPDGVFVREAIELVGELAAPGAAKGLVQAALRCTVPGVPDLYQGCEFWDLSLVDPDNRRPVDYEARRAALAAGRQDWRSGAAKQALIAALLTLRRERPALFLDGTFERLTLEGARAYDAIAFTRSHEGQTLTLLAAVHSAEVVDAGETLRLPDGWWGDTRLPDGRAAEQVSNGAVVRWLLD</sequence>
<dbReference type="NCBIfam" id="TIGR02401">
    <property type="entry name" value="trehalose_TreY"/>
    <property type="match status" value="1"/>
</dbReference>
<keyword evidence="3" id="KW-1185">Reference proteome</keyword>
<dbReference type="InterPro" id="IPR012767">
    <property type="entry name" value="Trehalose_TreY"/>
</dbReference>
<reference evidence="2" key="1">
    <citation type="journal article" date="2022" name="Toxins">
        <title>Genomic Analysis of Sphingopyxis sp. USTB-05 for Biodegrading Cyanobacterial Hepatotoxins.</title>
        <authorList>
            <person name="Liu C."/>
            <person name="Xu Q."/>
            <person name="Zhao Z."/>
            <person name="Zhang H."/>
            <person name="Liu X."/>
            <person name="Yin C."/>
            <person name="Liu Y."/>
            <person name="Yan H."/>
        </authorList>
    </citation>
    <scope>NUCLEOTIDE SEQUENCE</scope>
    <source>
        <strain evidence="2">NBD5</strain>
    </source>
</reference>
<dbReference type="SUPFAM" id="SSF51445">
    <property type="entry name" value="(Trans)glycosidases"/>
    <property type="match status" value="1"/>
</dbReference>
<accession>A0ABY4X470</accession>
<dbReference type="PANTHER" id="PTHR10357:SF216">
    <property type="entry name" value="MALTOOLIGOSYL TREHALOSE SYNTHASE-RELATED"/>
    <property type="match status" value="1"/>
</dbReference>
<name>A0ABY4X470_9SPHN</name>